<accession>A0A9C6X798</accession>
<feature type="compositionally biased region" description="Polar residues" evidence="1">
    <location>
        <begin position="220"/>
        <end position="242"/>
    </location>
</feature>
<protein>
    <submittedName>
        <fullName evidence="3">Uncharacterized protein LOC127751291</fullName>
    </submittedName>
</protein>
<reference evidence="3" key="1">
    <citation type="submission" date="2025-08" db="UniProtKB">
        <authorList>
            <consortium name="RefSeq"/>
        </authorList>
    </citation>
    <scope>IDENTIFICATION</scope>
    <source>
        <tissue evidence="3">Whole organism</tissue>
    </source>
</reference>
<dbReference type="RefSeq" id="XP_052130535.1">
    <property type="nucleotide sequence ID" value="XM_052274575.1"/>
</dbReference>
<name>A0A9C6X798_FRAOC</name>
<dbReference type="KEGG" id="foc:127751291"/>
<sequence>MEVSLASWLVGDLDDSKNGYTRWPPDTKPISQLVKNQAPCNEKWDKFKVQVMKYYDTFSKALAAVPKFVADSTYETEDPEIPVKRRRIRTQRFESSSEDDLPVKASVKSIKPPPAIKAKPNQQLSRAALKSKDKQAIIEKLKQAKATLAAKTKSPSKGSPWKVTAQDNEVSPQKCKEAASASSTRNSVRTPDVTPEKSQQAASSSRNHVRTPTPFLESPPASQHNSPGRSTQPSPVGSTQGGETHHEDLMDYGFETEEKDDNLDTPIMTPYKSPPKRSPSNRLTRSNAFCYSPETAAAYTADLHARVARKADGNGTSELRGVRNLFPSSQPKEGNKF</sequence>
<feature type="compositionally biased region" description="Polar residues" evidence="1">
    <location>
        <begin position="180"/>
        <end position="189"/>
    </location>
</feature>
<feature type="region of interest" description="Disordered" evidence="1">
    <location>
        <begin position="72"/>
        <end position="133"/>
    </location>
</feature>
<feature type="region of interest" description="Disordered" evidence="1">
    <location>
        <begin position="312"/>
        <end position="337"/>
    </location>
</feature>
<organism evidence="2 3">
    <name type="scientific">Frankliniella occidentalis</name>
    <name type="common">Western flower thrips</name>
    <name type="synonym">Euthrips occidentalis</name>
    <dbReference type="NCBI Taxonomy" id="133901"/>
    <lineage>
        <taxon>Eukaryota</taxon>
        <taxon>Metazoa</taxon>
        <taxon>Ecdysozoa</taxon>
        <taxon>Arthropoda</taxon>
        <taxon>Hexapoda</taxon>
        <taxon>Insecta</taxon>
        <taxon>Pterygota</taxon>
        <taxon>Neoptera</taxon>
        <taxon>Paraneoptera</taxon>
        <taxon>Thysanoptera</taxon>
        <taxon>Terebrantia</taxon>
        <taxon>Thripoidea</taxon>
        <taxon>Thripidae</taxon>
        <taxon>Frankliniella</taxon>
    </lineage>
</organism>
<feature type="compositionally biased region" description="Polar residues" evidence="1">
    <location>
        <begin position="196"/>
        <end position="206"/>
    </location>
</feature>
<dbReference type="AlphaFoldDB" id="A0A9C6X798"/>
<dbReference type="GeneID" id="127751291"/>
<feature type="compositionally biased region" description="Acidic residues" evidence="1">
    <location>
        <begin position="254"/>
        <end position="263"/>
    </location>
</feature>
<evidence type="ECO:0000313" key="3">
    <source>
        <dbReference type="RefSeq" id="XP_052130535.1"/>
    </source>
</evidence>
<feature type="region of interest" description="Disordered" evidence="1">
    <location>
        <begin position="145"/>
        <end position="285"/>
    </location>
</feature>
<proteinExistence type="predicted"/>
<dbReference type="OrthoDB" id="7553334at2759"/>
<gene>
    <name evidence="3" type="primary">LOC127751291</name>
</gene>
<feature type="compositionally biased region" description="Polar residues" evidence="1">
    <location>
        <begin position="326"/>
        <end position="337"/>
    </location>
</feature>
<evidence type="ECO:0000313" key="2">
    <source>
        <dbReference type="Proteomes" id="UP000504606"/>
    </source>
</evidence>
<keyword evidence="2" id="KW-1185">Reference proteome</keyword>
<dbReference type="Proteomes" id="UP000504606">
    <property type="component" value="Unplaced"/>
</dbReference>
<evidence type="ECO:0000256" key="1">
    <source>
        <dbReference type="SAM" id="MobiDB-lite"/>
    </source>
</evidence>